<evidence type="ECO:0008006" key="3">
    <source>
        <dbReference type="Google" id="ProtNLM"/>
    </source>
</evidence>
<gene>
    <name evidence="1" type="ORF">ACFQGL_00065</name>
</gene>
<dbReference type="RefSeq" id="WP_377503702.1">
    <property type="nucleotide sequence ID" value="NZ_JBHSQS010000001.1"/>
</dbReference>
<accession>A0ABW1GYD7</accession>
<evidence type="ECO:0000313" key="1">
    <source>
        <dbReference type="EMBL" id="MFC5921733.1"/>
    </source>
</evidence>
<evidence type="ECO:0000313" key="2">
    <source>
        <dbReference type="Proteomes" id="UP001596226"/>
    </source>
</evidence>
<proteinExistence type="predicted"/>
<comment type="caution">
    <text evidence="1">The sequence shown here is derived from an EMBL/GenBank/DDBJ whole genome shotgun (WGS) entry which is preliminary data.</text>
</comment>
<dbReference type="Proteomes" id="UP001596226">
    <property type="component" value="Unassembled WGS sequence"/>
</dbReference>
<organism evidence="1 2">
    <name type="scientific">Micromonospora vulcania</name>
    <dbReference type="NCBI Taxonomy" id="1441873"/>
    <lineage>
        <taxon>Bacteria</taxon>
        <taxon>Bacillati</taxon>
        <taxon>Actinomycetota</taxon>
        <taxon>Actinomycetes</taxon>
        <taxon>Micromonosporales</taxon>
        <taxon>Micromonosporaceae</taxon>
        <taxon>Micromonospora</taxon>
    </lineage>
</organism>
<keyword evidence="2" id="KW-1185">Reference proteome</keyword>
<reference evidence="2" key="1">
    <citation type="journal article" date="2019" name="Int. J. Syst. Evol. Microbiol.">
        <title>The Global Catalogue of Microorganisms (GCM) 10K type strain sequencing project: providing services to taxonomists for standard genome sequencing and annotation.</title>
        <authorList>
            <consortium name="The Broad Institute Genomics Platform"/>
            <consortium name="The Broad Institute Genome Sequencing Center for Infectious Disease"/>
            <person name="Wu L."/>
            <person name="Ma J."/>
        </authorList>
    </citation>
    <scope>NUCLEOTIDE SEQUENCE [LARGE SCALE GENOMIC DNA]</scope>
    <source>
        <strain evidence="2">CGMCC 4.7144</strain>
    </source>
</reference>
<name>A0ABW1GYD7_9ACTN</name>
<protein>
    <recommendedName>
        <fullName evidence="3">ACT domain-containing protein</fullName>
    </recommendedName>
</protein>
<sequence>MDEGREEWRRLQLLAAVRDAPGVAAQALQELDYKVVQPDSPPADNQSRMRAY</sequence>
<dbReference type="EMBL" id="JBHSQS010000001">
    <property type="protein sequence ID" value="MFC5921733.1"/>
    <property type="molecule type" value="Genomic_DNA"/>
</dbReference>